<dbReference type="Proteomes" id="UP000327157">
    <property type="component" value="Chromosome 14"/>
</dbReference>
<dbReference type="GO" id="GO:0008195">
    <property type="term" value="F:phosphatidate phosphatase activity"/>
    <property type="evidence" value="ECO:0007669"/>
    <property type="project" value="TreeGrafter"/>
</dbReference>
<dbReference type="PANTHER" id="PTHR10165:SF35">
    <property type="entry name" value="RE23632P"/>
    <property type="match status" value="1"/>
</dbReference>
<dbReference type="GO" id="GO:0046839">
    <property type="term" value="P:phospholipid dephosphorylation"/>
    <property type="evidence" value="ECO:0007669"/>
    <property type="project" value="TreeGrafter"/>
</dbReference>
<dbReference type="EMBL" id="SMOL01000553">
    <property type="protein sequence ID" value="KAB2609487.1"/>
    <property type="molecule type" value="Genomic_DNA"/>
</dbReference>
<sequence>MSSRIGLFNFLIYIFGKKMPEMQIISHTLRSHGVKVAKVHKYDWLILVLLAAVDLSLNFIEPFHRFVGEEMMTDLKYPFQKDTIPFWAVPIYAVLLPLAIFLVYYICRKDVYDLHHAILGLFYSVLITLVITDAIKDAVGRPRPNFFWRCFPNGIGVYDPNTNNAICTGEKRIIKEGHKSFPSGHTSVSFAGLGFLAWYLSGKIKVFDRRGHSAKLCIVFLPLLCAALVGISRVDDYWHHWQDVFAGGLIGIIIASICYLQSFPLPNQRDGWAPHAYFLMLDADRNVGESLSPATRVNSLHLSSPCVISQSISHTLRHRETDFEEASMECYSQRRRRSSSSSRGCPYSRIDNFVTDDDEEEENEKIAVVLGQRQSSDLNFKNTTRRGIPLPKLQRAIMSSIVLLKSSSCCSYHVHSAARLGHSSRSP</sequence>
<accession>A0A5N5G2W2</accession>
<evidence type="ECO:0000256" key="5">
    <source>
        <dbReference type="ARBA" id="ARBA00022989"/>
    </source>
</evidence>
<dbReference type="FunFam" id="1.20.144.10:FF:000001">
    <property type="entry name" value="Lipid phosphate phosphatase 2"/>
    <property type="match status" value="1"/>
</dbReference>
<evidence type="ECO:0000256" key="6">
    <source>
        <dbReference type="ARBA" id="ARBA00023136"/>
    </source>
</evidence>
<evidence type="ECO:0000259" key="8">
    <source>
        <dbReference type="SMART" id="SM00014"/>
    </source>
</evidence>
<feature type="transmembrane region" description="Helical" evidence="7">
    <location>
        <begin position="184"/>
        <end position="201"/>
    </location>
</feature>
<evidence type="ECO:0000256" key="3">
    <source>
        <dbReference type="ARBA" id="ARBA00022692"/>
    </source>
</evidence>
<feature type="transmembrane region" description="Helical" evidence="7">
    <location>
        <begin position="213"/>
        <end position="232"/>
    </location>
</feature>
<feature type="domain" description="Phosphatidic acid phosphatase type 2/haloperoxidase" evidence="8">
    <location>
        <begin position="119"/>
        <end position="259"/>
    </location>
</feature>
<dbReference type="SMART" id="SM00014">
    <property type="entry name" value="acidPPc"/>
    <property type="match status" value="1"/>
</dbReference>
<reference evidence="9 10" key="3">
    <citation type="submission" date="2019-11" db="EMBL/GenBank/DDBJ databases">
        <title>A de novo genome assembly of a pear dwarfing rootstock.</title>
        <authorList>
            <person name="Wang F."/>
            <person name="Wang J."/>
            <person name="Li S."/>
            <person name="Zhang Y."/>
            <person name="Fang M."/>
            <person name="Ma L."/>
            <person name="Zhao Y."/>
            <person name="Jiang S."/>
        </authorList>
    </citation>
    <scope>NUCLEOTIDE SEQUENCE [LARGE SCALE GENOMIC DNA]</scope>
    <source>
        <strain evidence="9">S2</strain>
        <tissue evidence="9">Leaf</tissue>
    </source>
</reference>
<dbReference type="Pfam" id="PF01569">
    <property type="entry name" value="PAP2"/>
    <property type="match status" value="1"/>
</dbReference>
<protein>
    <submittedName>
        <fullName evidence="9">Lipid phosphate phosphatase 2-like</fullName>
    </submittedName>
</protein>
<feature type="transmembrane region" description="Helical" evidence="7">
    <location>
        <begin position="117"/>
        <end position="135"/>
    </location>
</feature>
<dbReference type="Gene3D" id="1.20.144.10">
    <property type="entry name" value="Phosphatidic acid phosphatase type 2/haloperoxidase"/>
    <property type="match status" value="1"/>
</dbReference>
<keyword evidence="5 7" id="KW-1133">Transmembrane helix</keyword>
<dbReference type="SUPFAM" id="SSF48317">
    <property type="entry name" value="Acid phosphatase/Vanadium-dependent haloperoxidase"/>
    <property type="match status" value="1"/>
</dbReference>
<keyword evidence="10" id="KW-1185">Reference proteome</keyword>
<feature type="transmembrane region" description="Helical" evidence="7">
    <location>
        <begin position="244"/>
        <end position="260"/>
    </location>
</feature>
<keyword evidence="4" id="KW-0378">Hydrolase</keyword>
<dbReference type="InterPro" id="IPR036938">
    <property type="entry name" value="PAP2/HPO_sf"/>
</dbReference>
<reference evidence="9 10" key="1">
    <citation type="submission" date="2019-09" db="EMBL/GenBank/DDBJ databases">
        <authorList>
            <person name="Ou C."/>
        </authorList>
    </citation>
    <scope>NUCLEOTIDE SEQUENCE [LARGE SCALE GENOMIC DNA]</scope>
    <source>
        <strain evidence="9">S2</strain>
        <tissue evidence="9">Leaf</tissue>
    </source>
</reference>
<comment type="similarity">
    <text evidence="2">Belongs to the PA-phosphatase related phosphoesterase family.</text>
</comment>
<feature type="transmembrane region" description="Helical" evidence="7">
    <location>
        <begin position="44"/>
        <end position="64"/>
    </location>
</feature>
<dbReference type="AlphaFoldDB" id="A0A5N5G2W2"/>
<evidence type="ECO:0000313" key="9">
    <source>
        <dbReference type="EMBL" id="KAB2609487.1"/>
    </source>
</evidence>
<keyword evidence="3 7" id="KW-0812">Transmembrane</keyword>
<comment type="caution">
    <text evidence="9">The sequence shown here is derived from an EMBL/GenBank/DDBJ whole genome shotgun (WGS) entry which is preliminary data.</text>
</comment>
<keyword evidence="6 7" id="KW-0472">Membrane</keyword>
<dbReference type="GO" id="GO:0006644">
    <property type="term" value="P:phospholipid metabolic process"/>
    <property type="evidence" value="ECO:0007669"/>
    <property type="project" value="InterPro"/>
</dbReference>
<evidence type="ECO:0000256" key="4">
    <source>
        <dbReference type="ARBA" id="ARBA00022801"/>
    </source>
</evidence>
<dbReference type="InterPro" id="IPR043216">
    <property type="entry name" value="PAP-like"/>
</dbReference>
<name>A0A5N5G2W2_9ROSA</name>
<dbReference type="OrthoDB" id="10030083at2759"/>
<dbReference type="InterPro" id="IPR000326">
    <property type="entry name" value="PAP2/HPO"/>
</dbReference>
<feature type="transmembrane region" description="Helical" evidence="7">
    <location>
        <begin position="84"/>
        <end position="105"/>
    </location>
</feature>
<dbReference type="PANTHER" id="PTHR10165">
    <property type="entry name" value="LIPID PHOSPHATE PHOSPHATASE"/>
    <property type="match status" value="1"/>
</dbReference>
<evidence type="ECO:0000256" key="1">
    <source>
        <dbReference type="ARBA" id="ARBA00004141"/>
    </source>
</evidence>
<evidence type="ECO:0000256" key="7">
    <source>
        <dbReference type="SAM" id="Phobius"/>
    </source>
</evidence>
<proteinExistence type="inferred from homology"/>
<evidence type="ECO:0000256" key="2">
    <source>
        <dbReference type="ARBA" id="ARBA00008816"/>
    </source>
</evidence>
<dbReference type="CDD" id="cd03390">
    <property type="entry name" value="PAP2_containing_1_like"/>
    <property type="match status" value="1"/>
</dbReference>
<dbReference type="GO" id="GO:0016020">
    <property type="term" value="C:membrane"/>
    <property type="evidence" value="ECO:0007669"/>
    <property type="project" value="UniProtKB-SubCell"/>
</dbReference>
<comment type="subcellular location">
    <subcellularLocation>
        <location evidence="1">Membrane</location>
        <topology evidence="1">Multi-pass membrane protein</topology>
    </subcellularLocation>
</comment>
<evidence type="ECO:0000313" key="10">
    <source>
        <dbReference type="Proteomes" id="UP000327157"/>
    </source>
</evidence>
<reference evidence="10" key="2">
    <citation type="submission" date="2019-10" db="EMBL/GenBank/DDBJ databases">
        <title>A de novo genome assembly of a pear dwarfing rootstock.</title>
        <authorList>
            <person name="Wang F."/>
            <person name="Wang J."/>
            <person name="Li S."/>
            <person name="Zhang Y."/>
            <person name="Fang M."/>
            <person name="Ma L."/>
            <person name="Zhao Y."/>
            <person name="Jiang S."/>
        </authorList>
    </citation>
    <scope>NUCLEOTIDE SEQUENCE [LARGE SCALE GENOMIC DNA]</scope>
</reference>
<organism evidence="9 10">
    <name type="scientific">Pyrus ussuriensis x Pyrus communis</name>
    <dbReference type="NCBI Taxonomy" id="2448454"/>
    <lineage>
        <taxon>Eukaryota</taxon>
        <taxon>Viridiplantae</taxon>
        <taxon>Streptophyta</taxon>
        <taxon>Embryophyta</taxon>
        <taxon>Tracheophyta</taxon>
        <taxon>Spermatophyta</taxon>
        <taxon>Magnoliopsida</taxon>
        <taxon>eudicotyledons</taxon>
        <taxon>Gunneridae</taxon>
        <taxon>Pentapetalae</taxon>
        <taxon>rosids</taxon>
        <taxon>fabids</taxon>
        <taxon>Rosales</taxon>
        <taxon>Rosaceae</taxon>
        <taxon>Amygdaloideae</taxon>
        <taxon>Maleae</taxon>
        <taxon>Pyrus</taxon>
    </lineage>
</organism>
<gene>
    <name evidence="9" type="ORF">D8674_012655</name>
</gene>